<dbReference type="AlphaFoldDB" id="D5MGC3"/>
<organism evidence="2 3">
    <name type="scientific">Methylomirabilis oxygeniifera</name>
    <dbReference type="NCBI Taxonomy" id="671143"/>
    <lineage>
        <taxon>Bacteria</taxon>
        <taxon>Candidatus Methylomirabilota</taxon>
        <taxon>Candidatus Methylomirabilia</taxon>
        <taxon>Candidatus Methylomirabilales</taxon>
        <taxon>Candidatus Methylomirabilaceae</taxon>
        <taxon>Candidatus Methylomirabilis</taxon>
    </lineage>
</organism>
<dbReference type="CAZy" id="GT4">
    <property type="family name" value="Glycosyltransferase Family 4"/>
</dbReference>
<name>D5MGC3_METO1</name>
<dbReference type="CDD" id="cd03801">
    <property type="entry name" value="GT4_PimA-like"/>
    <property type="match status" value="1"/>
</dbReference>
<dbReference type="HOGENOM" id="CLU_775712_0_0_0"/>
<dbReference type="SUPFAM" id="SSF53756">
    <property type="entry name" value="UDP-Glycosyltransferase/glycogen phosphorylase"/>
    <property type="match status" value="1"/>
</dbReference>
<dbReference type="InterPro" id="IPR001296">
    <property type="entry name" value="Glyco_trans_1"/>
</dbReference>
<evidence type="ECO:0000313" key="3">
    <source>
        <dbReference type="Proteomes" id="UP000006898"/>
    </source>
</evidence>
<dbReference type="GO" id="GO:0016757">
    <property type="term" value="F:glycosyltransferase activity"/>
    <property type="evidence" value="ECO:0007669"/>
    <property type="project" value="InterPro"/>
</dbReference>
<proteinExistence type="predicted"/>
<dbReference type="Proteomes" id="UP000006898">
    <property type="component" value="Chromosome"/>
</dbReference>
<accession>D5MGC3</accession>
<dbReference type="EMBL" id="FP565575">
    <property type="protein sequence ID" value="CBE68804.1"/>
    <property type="molecule type" value="Genomic_DNA"/>
</dbReference>
<dbReference type="Gene3D" id="3.40.50.2000">
    <property type="entry name" value="Glycogen Phosphorylase B"/>
    <property type="match status" value="1"/>
</dbReference>
<dbReference type="KEGG" id="mox:DAMO_1746"/>
<dbReference type="STRING" id="671143.DAMO_1746"/>
<evidence type="ECO:0000313" key="2">
    <source>
        <dbReference type="EMBL" id="CBE68804.1"/>
    </source>
</evidence>
<dbReference type="eggNOG" id="COG0438">
    <property type="taxonomic scope" value="Bacteria"/>
</dbReference>
<reference evidence="2 3" key="1">
    <citation type="journal article" date="2010" name="Nature">
        <title>Nitrite-driven anaerobic methane oxidation by oxygenic bacteria.</title>
        <authorList>
            <person name="Ettwig K.F."/>
            <person name="Butler M.K."/>
            <person name="Le Paslier D."/>
            <person name="Pelletier E."/>
            <person name="Mangenot S."/>
            <person name="Kuypers M.M.M."/>
            <person name="Schreiber F."/>
            <person name="Dutilh B.E."/>
            <person name="Zedelius J."/>
            <person name="de Beer D."/>
            <person name="Gloerich J."/>
            <person name="Wessels H.J.C.T."/>
            <person name="van Allen T."/>
            <person name="Luesken F."/>
            <person name="Wu M."/>
            <person name="van de Pas-Schoonen K.T."/>
            <person name="Op den Camp H.J.M."/>
            <person name="Janssen-Megens E.M."/>
            <person name="Francoijs K-J."/>
            <person name="Stunnenberg H."/>
            <person name="Weissenbach J."/>
            <person name="Jetten M.S.M."/>
            <person name="Strous M."/>
        </authorList>
    </citation>
    <scope>NUCLEOTIDE SEQUENCE [LARGE SCALE GENOMIC DNA]</scope>
</reference>
<feature type="domain" description="Glycosyl transferase family 1" evidence="1">
    <location>
        <begin position="204"/>
        <end position="332"/>
    </location>
</feature>
<gene>
    <name evidence="2" type="ORF">DAMO_1746</name>
</gene>
<dbReference type="PANTHER" id="PTHR12526">
    <property type="entry name" value="GLYCOSYLTRANSFERASE"/>
    <property type="match status" value="1"/>
</dbReference>
<dbReference type="PATRIC" id="fig|671143.5.peg.1544"/>
<protein>
    <recommendedName>
        <fullName evidence="1">Glycosyl transferase family 1 domain-containing protein</fullName>
    </recommendedName>
</protein>
<sequence length="385" mass="43902">MPLISVKKEIPPGSLRVLYLLADQTGCGWYRCLLPGIYLRNLYGIDTRAGTSLTDEVRTFARGADILVCQRQLSDSMLEFIHEQKAMGKKIVYELDDDFWHLPVKNPVYRYYQAGGLSRLTRFIRVADVVTVSTEPLKRVVDAVHDHVVVLPNAVDPDLADTIVGSRLGRQTCRNAMVRIGWSGSNFHEGDLDCAVDALITMAKRPDVQLVFFGWVPERIRREVPADRLEVHPFVPTNSYYHAMAALRLDIGLTPLRDNRFNEAKSNLKYLEYSMFKVPTVASPVYPYTRTITDGENGILVKKNRHQEWLRQLTRLVEDRAERERLARNAYATVRERFHLKTNVRQWLDLYRSLHRGSGRTAISTPKGVGSMDRVLEGAQMGVVC</sequence>
<evidence type="ECO:0000259" key="1">
    <source>
        <dbReference type="Pfam" id="PF00534"/>
    </source>
</evidence>
<dbReference type="Pfam" id="PF00534">
    <property type="entry name" value="Glycos_transf_1"/>
    <property type="match status" value="1"/>
</dbReference>